<dbReference type="Gene3D" id="2.60.120.260">
    <property type="entry name" value="Galactose-binding domain-like"/>
    <property type="match status" value="1"/>
</dbReference>
<keyword evidence="4" id="KW-1185">Reference proteome</keyword>
<dbReference type="InterPro" id="IPR032740">
    <property type="entry name" value="GxDLY"/>
</dbReference>
<feature type="domain" description="SGNH hydrolase-type esterase N-terminal" evidence="2">
    <location>
        <begin position="31"/>
        <end position="185"/>
    </location>
</feature>
<sequence>MNENQGGVNAAKYDVNMQRAISDGIWDFRRPEDGPFSINGLLAFGPEKLYRRLPSGTRASLPEAVDLLANCPAGGQIRFRTNATRLAIRVQMAGAATMDHMPVTGQCGLDAYIGKPGQQRYAATARPGIDGREYEHILWDVTEDAKGQTAEGNPFLSGEMVDVTLNLPLYQGVHQVLIGVKKEAVVKAPTAYATDRRILLYGTSITQGACASRPGLMYSNILSRRIPLEFINLGFSGSGKGEAEVALAIRDIERPACLILDYEANCTTELYQETLEPFIRLYREYHPDIPIIVISRIPYPGELFQPARRAEWLNRKKIAEACVARLISLGDRMIDFVDGSRLLGPYWQDCTVDGTHPNDLGFMNMADKLEPILRKVLQKNGVL</sequence>
<organism evidence="3 4">
    <name type="scientific">Scopulibacillus darangshiensis</name>
    <dbReference type="NCBI Taxonomy" id="442528"/>
    <lineage>
        <taxon>Bacteria</taxon>
        <taxon>Bacillati</taxon>
        <taxon>Bacillota</taxon>
        <taxon>Bacilli</taxon>
        <taxon>Bacillales</taxon>
        <taxon>Sporolactobacillaceae</taxon>
        <taxon>Scopulibacillus</taxon>
    </lineage>
</organism>
<proteinExistence type="predicted"/>
<protein>
    <submittedName>
        <fullName evidence="3">Lysophospholipase L1-like esterase</fullName>
    </submittedName>
</protein>
<dbReference type="Gene3D" id="3.40.50.1110">
    <property type="entry name" value="SGNH hydrolase"/>
    <property type="match status" value="1"/>
</dbReference>
<dbReference type="EMBL" id="SLXK01000039">
    <property type="protein sequence ID" value="TCP21874.1"/>
    <property type="molecule type" value="Genomic_DNA"/>
</dbReference>
<evidence type="ECO:0000259" key="2">
    <source>
        <dbReference type="Pfam" id="PF14607"/>
    </source>
</evidence>
<reference evidence="3 4" key="1">
    <citation type="submission" date="2019-03" db="EMBL/GenBank/DDBJ databases">
        <title>Genomic Encyclopedia of Type Strains, Phase IV (KMG-IV): sequencing the most valuable type-strain genomes for metagenomic binning, comparative biology and taxonomic classification.</title>
        <authorList>
            <person name="Goeker M."/>
        </authorList>
    </citation>
    <scope>NUCLEOTIDE SEQUENCE [LARGE SCALE GENOMIC DNA]</scope>
    <source>
        <strain evidence="3 4">DSM 19377</strain>
    </source>
</reference>
<name>A0A4R2NL12_9BACL</name>
<dbReference type="SUPFAM" id="SSF52266">
    <property type="entry name" value="SGNH hydrolase"/>
    <property type="match status" value="1"/>
</dbReference>
<dbReference type="AlphaFoldDB" id="A0A4R2NL12"/>
<feature type="domain" description="SGNH hydrolase-type esterase" evidence="1">
    <location>
        <begin position="196"/>
        <end position="374"/>
    </location>
</feature>
<comment type="caution">
    <text evidence="3">The sequence shown here is derived from an EMBL/GenBank/DDBJ whole genome shotgun (WGS) entry which is preliminary data.</text>
</comment>
<evidence type="ECO:0000313" key="3">
    <source>
        <dbReference type="EMBL" id="TCP21874.1"/>
    </source>
</evidence>
<dbReference type="Pfam" id="PF14606">
    <property type="entry name" value="Lipase_GDSL_3"/>
    <property type="match status" value="1"/>
</dbReference>
<dbReference type="InterPro" id="IPR036514">
    <property type="entry name" value="SGNH_hydro_sf"/>
</dbReference>
<evidence type="ECO:0000313" key="4">
    <source>
        <dbReference type="Proteomes" id="UP000295416"/>
    </source>
</evidence>
<dbReference type="Proteomes" id="UP000295416">
    <property type="component" value="Unassembled WGS sequence"/>
</dbReference>
<dbReference type="InterPro" id="IPR013830">
    <property type="entry name" value="SGNH_hydro"/>
</dbReference>
<evidence type="ECO:0000259" key="1">
    <source>
        <dbReference type="Pfam" id="PF14606"/>
    </source>
</evidence>
<dbReference type="Pfam" id="PF14607">
    <property type="entry name" value="GxDLY"/>
    <property type="match status" value="1"/>
</dbReference>
<dbReference type="InterPro" id="IPR051532">
    <property type="entry name" value="Ester_Hydrolysis_Enzymes"/>
</dbReference>
<gene>
    <name evidence="3" type="ORF">EV207_13916</name>
</gene>
<dbReference type="GO" id="GO:0004622">
    <property type="term" value="F:phosphatidylcholine lysophospholipase activity"/>
    <property type="evidence" value="ECO:0007669"/>
    <property type="project" value="TreeGrafter"/>
</dbReference>
<dbReference type="PANTHER" id="PTHR30383:SF5">
    <property type="entry name" value="SGNH HYDROLASE-TYPE ESTERASE DOMAIN-CONTAINING PROTEIN"/>
    <property type="match status" value="1"/>
</dbReference>
<dbReference type="PANTHER" id="PTHR30383">
    <property type="entry name" value="THIOESTERASE 1/PROTEASE 1/LYSOPHOSPHOLIPASE L1"/>
    <property type="match status" value="1"/>
</dbReference>
<dbReference type="RefSeq" id="WP_243647149.1">
    <property type="nucleotide sequence ID" value="NZ_SLXK01000039.1"/>
</dbReference>
<accession>A0A4R2NL12</accession>